<dbReference type="GeneID" id="37117817"/>
<accession>A0A317WSP8</accession>
<dbReference type="Proteomes" id="UP000246702">
    <property type="component" value="Unassembled WGS sequence"/>
</dbReference>
<proteinExistence type="predicted"/>
<comment type="caution">
    <text evidence="1">The sequence shown here is derived from an EMBL/GenBank/DDBJ whole genome shotgun (WGS) entry which is preliminary data.</text>
</comment>
<name>A0A317WSP8_9EURO</name>
<protein>
    <submittedName>
        <fullName evidence="1">Uncharacterized protein</fullName>
    </submittedName>
</protein>
<sequence>MGYTTLKRTMDWYFVPLDLAAGDVTNPSIEDANGIVMQVVYCERRPITNRSPKSRRTNVFSQLAGGLSLPQQVRRTWDAQYWMIEAWLVASYN</sequence>
<dbReference type="AlphaFoldDB" id="A0A317WSP8"/>
<dbReference type="RefSeq" id="XP_025468133.1">
    <property type="nucleotide sequence ID" value="XM_025615674.1"/>
</dbReference>
<dbReference type="EMBL" id="MSFK01000012">
    <property type="protein sequence ID" value="PWY88771.1"/>
    <property type="molecule type" value="Genomic_DNA"/>
</dbReference>
<evidence type="ECO:0000313" key="2">
    <source>
        <dbReference type="Proteomes" id="UP000246702"/>
    </source>
</evidence>
<evidence type="ECO:0000313" key="1">
    <source>
        <dbReference type="EMBL" id="PWY88771.1"/>
    </source>
</evidence>
<keyword evidence="2" id="KW-1185">Reference proteome</keyword>
<gene>
    <name evidence="1" type="ORF">BO94DRAFT_585142</name>
</gene>
<reference evidence="1 2" key="1">
    <citation type="submission" date="2016-12" db="EMBL/GenBank/DDBJ databases">
        <title>The genomes of Aspergillus section Nigri reveals drivers in fungal speciation.</title>
        <authorList>
            <consortium name="DOE Joint Genome Institute"/>
            <person name="Vesth T.C."/>
            <person name="Nybo J."/>
            <person name="Theobald S."/>
            <person name="Brandl J."/>
            <person name="Frisvad J.C."/>
            <person name="Nielsen K.F."/>
            <person name="Lyhne E.K."/>
            <person name="Kogle M.E."/>
            <person name="Kuo A."/>
            <person name="Riley R."/>
            <person name="Clum A."/>
            <person name="Nolan M."/>
            <person name="Lipzen A."/>
            <person name="Salamov A."/>
            <person name="Henrissat B."/>
            <person name="Wiebenga A."/>
            <person name="De Vries R.P."/>
            <person name="Grigoriev I.V."/>
            <person name="Mortensen U.H."/>
            <person name="Andersen M.R."/>
            <person name="Baker S.E."/>
        </authorList>
    </citation>
    <scope>NUCLEOTIDE SEQUENCE [LARGE SCALE GENOMIC DNA]</scope>
    <source>
        <strain evidence="1 2">CBS 115572</strain>
    </source>
</reference>
<organism evidence="1 2">
    <name type="scientific">Aspergillus sclerotioniger CBS 115572</name>
    <dbReference type="NCBI Taxonomy" id="1450535"/>
    <lineage>
        <taxon>Eukaryota</taxon>
        <taxon>Fungi</taxon>
        <taxon>Dikarya</taxon>
        <taxon>Ascomycota</taxon>
        <taxon>Pezizomycotina</taxon>
        <taxon>Eurotiomycetes</taxon>
        <taxon>Eurotiomycetidae</taxon>
        <taxon>Eurotiales</taxon>
        <taxon>Aspergillaceae</taxon>
        <taxon>Aspergillus</taxon>
        <taxon>Aspergillus subgen. Circumdati</taxon>
    </lineage>
</organism>